<organism evidence="7 8">
    <name type="scientific">Bodo saltans</name>
    <name type="common">Flagellated protozoan</name>
    <dbReference type="NCBI Taxonomy" id="75058"/>
    <lineage>
        <taxon>Eukaryota</taxon>
        <taxon>Discoba</taxon>
        <taxon>Euglenozoa</taxon>
        <taxon>Kinetoplastea</taxon>
        <taxon>Metakinetoplastina</taxon>
        <taxon>Eubodonida</taxon>
        <taxon>Bodonidae</taxon>
        <taxon>Bodo</taxon>
    </lineage>
</organism>
<dbReference type="SMART" id="SM00847">
    <property type="entry name" value="HA2"/>
    <property type="match status" value="1"/>
</dbReference>
<evidence type="ECO:0000256" key="5">
    <source>
        <dbReference type="SAM" id="MobiDB-lite"/>
    </source>
</evidence>
<evidence type="ECO:0000259" key="6">
    <source>
        <dbReference type="PROSITE" id="PS51194"/>
    </source>
</evidence>
<keyword evidence="2" id="KW-0378">Hydrolase</keyword>
<dbReference type="SMART" id="SM00490">
    <property type="entry name" value="HELICc"/>
    <property type="match status" value="1"/>
</dbReference>
<dbReference type="InterPro" id="IPR027417">
    <property type="entry name" value="P-loop_NTPase"/>
</dbReference>
<dbReference type="PANTHER" id="PTHR18934:SF237">
    <property type="entry name" value="ATP-DEPENDENT DNA_RNA HELICASE DHX36"/>
    <property type="match status" value="1"/>
</dbReference>
<reference evidence="8" key="1">
    <citation type="submission" date="2015-09" db="EMBL/GenBank/DDBJ databases">
        <authorList>
            <consortium name="Pathogen Informatics"/>
        </authorList>
    </citation>
    <scope>NUCLEOTIDE SEQUENCE [LARGE SCALE GENOMIC DNA]</scope>
    <source>
        <strain evidence="8">Lake Konstanz</strain>
    </source>
</reference>
<keyword evidence="1" id="KW-0547">Nucleotide-binding</keyword>
<dbReference type="InterPro" id="IPR007502">
    <property type="entry name" value="Helicase-assoc_dom"/>
</dbReference>
<evidence type="ECO:0000256" key="4">
    <source>
        <dbReference type="ARBA" id="ARBA00022840"/>
    </source>
</evidence>
<feature type="region of interest" description="Disordered" evidence="5">
    <location>
        <begin position="793"/>
        <end position="827"/>
    </location>
</feature>
<evidence type="ECO:0000256" key="1">
    <source>
        <dbReference type="ARBA" id="ARBA00022741"/>
    </source>
</evidence>
<evidence type="ECO:0000256" key="2">
    <source>
        <dbReference type="ARBA" id="ARBA00022801"/>
    </source>
</evidence>
<dbReference type="VEuPathDB" id="TriTrypDB:BSAL_92525"/>
<feature type="compositionally biased region" description="Polar residues" evidence="5">
    <location>
        <begin position="36"/>
        <end position="45"/>
    </location>
</feature>
<dbReference type="EMBL" id="CYKH01001276">
    <property type="protein sequence ID" value="CUG86317.1"/>
    <property type="molecule type" value="Genomic_DNA"/>
</dbReference>
<evidence type="ECO:0000313" key="8">
    <source>
        <dbReference type="Proteomes" id="UP000051952"/>
    </source>
</evidence>
<dbReference type="GO" id="GO:0003723">
    <property type="term" value="F:RNA binding"/>
    <property type="evidence" value="ECO:0007669"/>
    <property type="project" value="TreeGrafter"/>
</dbReference>
<feature type="region of interest" description="Disordered" evidence="5">
    <location>
        <begin position="558"/>
        <end position="582"/>
    </location>
</feature>
<evidence type="ECO:0000313" key="7">
    <source>
        <dbReference type="EMBL" id="CUG86317.1"/>
    </source>
</evidence>
<evidence type="ECO:0000256" key="3">
    <source>
        <dbReference type="ARBA" id="ARBA00022806"/>
    </source>
</evidence>
<dbReference type="GO" id="GO:0016787">
    <property type="term" value="F:hydrolase activity"/>
    <property type="evidence" value="ECO:0007669"/>
    <property type="project" value="UniProtKB-KW"/>
</dbReference>
<accession>A0A0S4J899</accession>
<name>A0A0S4J899_BODSA</name>
<feature type="region of interest" description="Disordered" evidence="5">
    <location>
        <begin position="36"/>
        <end position="56"/>
    </location>
</feature>
<feature type="compositionally biased region" description="Low complexity" evidence="5">
    <location>
        <begin position="793"/>
        <end position="821"/>
    </location>
</feature>
<gene>
    <name evidence="7" type="ORF">BSAL_92525</name>
</gene>
<dbReference type="Pfam" id="PF21010">
    <property type="entry name" value="HA2_C"/>
    <property type="match status" value="1"/>
</dbReference>
<dbReference type="Proteomes" id="UP000051952">
    <property type="component" value="Unassembled WGS sequence"/>
</dbReference>
<dbReference type="GO" id="GO:0005634">
    <property type="term" value="C:nucleus"/>
    <property type="evidence" value="ECO:0007669"/>
    <property type="project" value="TreeGrafter"/>
</dbReference>
<feature type="compositionally biased region" description="Low complexity" evidence="5">
    <location>
        <begin position="560"/>
        <end position="570"/>
    </location>
</feature>
<dbReference type="CDD" id="cd18791">
    <property type="entry name" value="SF2_C_RHA"/>
    <property type="match status" value="1"/>
</dbReference>
<dbReference type="PROSITE" id="PS51194">
    <property type="entry name" value="HELICASE_CTER"/>
    <property type="match status" value="1"/>
</dbReference>
<dbReference type="SUPFAM" id="SSF52540">
    <property type="entry name" value="P-loop containing nucleoside triphosphate hydrolases"/>
    <property type="match status" value="1"/>
</dbReference>
<dbReference type="GO" id="GO:0004386">
    <property type="term" value="F:helicase activity"/>
    <property type="evidence" value="ECO:0007669"/>
    <property type="project" value="UniProtKB-KW"/>
</dbReference>
<dbReference type="Gene3D" id="3.40.50.300">
    <property type="entry name" value="P-loop containing nucleotide triphosphate hydrolases"/>
    <property type="match status" value="1"/>
</dbReference>
<proteinExistence type="predicted"/>
<dbReference type="Pfam" id="PF00271">
    <property type="entry name" value="Helicase_C"/>
    <property type="match status" value="1"/>
</dbReference>
<protein>
    <submittedName>
        <fullName evidence="7">ATP-dependent DEAD/DEAH box RNA helicase, putative</fullName>
    </submittedName>
</protein>
<dbReference type="AlphaFoldDB" id="A0A0S4J899"/>
<keyword evidence="4" id="KW-0067">ATP-binding</keyword>
<feature type="domain" description="Helicase C-terminal" evidence="6">
    <location>
        <begin position="79"/>
        <end position="251"/>
    </location>
</feature>
<dbReference type="PANTHER" id="PTHR18934">
    <property type="entry name" value="ATP-DEPENDENT RNA HELICASE"/>
    <property type="match status" value="1"/>
</dbReference>
<dbReference type="OrthoDB" id="5600252at2759"/>
<dbReference type="GO" id="GO:0005524">
    <property type="term" value="F:ATP binding"/>
    <property type="evidence" value="ECO:0007669"/>
    <property type="project" value="UniProtKB-KW"/>
</dbReference>
<dbReference type="InterPro" id="IPR001650">
    <property type="entry name" value="Helicase_C-like"/>
</dbReference>
<dbReference type="Gene3D" id="1.20.120.1080">
    <property type="match status" value="1"/>
</dbReference>
<keyword evidence="8" id="KW-1185">Reference proteome</keyword>
<sequence>MRCNGFFFYYFLDDALQWLKLPASAAPAMLLQQQQDAQRRSNAASPASAGGEQSDYEKLKKTALTEFDKELEAVVPYDVIVKLVEMFDEQQRNDTRGGILVFLPGWGPIDRVGNMLRRLNKKLSVFMLHSSISAAEQARVFYPPPKGFRKVVLATNVAETSITIDDIVFVIDSGLSKGTAYDVAGNTSSLASQLIAKANGTQRRGRAGRCREGLCVHLLPKATYDRLPDFLPPEILRTSLDEICLQIKAIKPNEKCVDVLSQALDAPPREAIEHAVKFLKDVGALDPREVPTNLGRALATLPVHPTLGKMLLLASCFGVLEPIAIIAASLSSKSPFVKPFPHQIDELQAIRREYDRDDLSDHLVVLRVFQEWERQGCQVDFAMRHLCDNSSLRSIQRTTGQLSRLVLQSGFMKKVTKGEQQWYASRHKTNTGLVRLVLLWSLMPRVATMERHVTRMKGEVFCWDNKPCQVHASSVVSRKKQDEFKQREFLVYYERMRIESQLQIFDATCVSRIAFLLCANHVEVQAASSLNATHALEDAECKFGPFDGTWSFPSVEEVFGASSPSSSTTPAEEEGETKRPKKNIADYSAALVDNGIKCFLMSRPEATTLNALRECMDFYFSVSMKHVDAAGFPQELVNAIGTAIGFPVRLEPKPVAATGLERQPTEIERTPMSAAKTATWMTSTYSDDDAEDKLLGGEDDEDDGPSLELVDEQAEVLDVSDENRRHMLYDAFGDLAIIRRAMRMMEDAKEGLSMDSLLLSTPAVAAVAAVSSQETAAAAAPKSAAANTATLLEEASTPQVVDSTTQSTTTSEPVPQVVNNADDVDDDEDDVVVLQVAHE</sequence>
<keyword evidence="3 7" id="KW-0347">Helicase</keyword>